<evidence type="ECO:0000256" key="6">
    <source>
        <dbReference type="ARBA" id="ARBA00023180"/>
    </source>
</evidence>
<keyword evidence="5" id="KW-0472">Membrane</keyword>
<dbReference type="PANTHER" id="PTHR34992:SF5">
    <property type="entry name" value="ANCHORED PROTEIN, PUTATIVE (AFU_ORTHOLOGUE AFUA_6G02800)-RELATED"/>
    <property type="match status" value="1"/>
</dbReference>
<reference evidence="9" key="1">
    <citation type="journal article" date="2020" name="Stud. Mycol.">
        <title>101 Dothideomycetes genomes: a test case for predicting lifestyles and emergence of pathogens.</title>
        <authorList>
            <person name="Haridas S."/>
            <person name="Albert R."/>
            <person name="Binder M."/>
            <person name="Bloem J."/>
            <person name="Labutti K."/>
            <person name="Salamov A."/>
            <person name="Andreopoulos B."/>
            <person name="Baker S."/>
            <person name="Barry K."/>
            <person name="Bills G."/>
            <person name="Bluhm B."/>
            <person name="Cannon C."/>
            <person name="Castanera R."/>
            <person name="Culley D."/>
            <person name="Daum C."/>
            <person name="Ezra D."/>
            <person name="Gonzalez J."/>
            <person name="Henrissat B."/>
            <person name="Kuo A."/>
            <person name="Liang C."/>
            <person name="Lipzen A."/>
            <person name="Lutzoni F."/>
            <person name="Magnuson J."/>
            <person name="Mondo S."/>
            <person name="Nolan M."/>
            <person name="Ohm R."/>
            <person name="Pangilinan J."/>
            <person name="Park H.-J."/>
            <person name="Ramirez L."/>
            <person name="Alfaro M."/>
            <person name="Sun H."/>
            <person name="Tritt A."/>
            <person name="Yoshinaga Y."/>
            <person name="Zwiers L.-H."/>
            <person name="Turgeon B."/>
            <person name="Goodwin S."/>
            <person name="Spatafora J."/>
            <person name="Crous P."/>
            <person name="Grigoriev I."/>
        </authorList>
    </citation>
    <scope>NUCLEOTIDE SEQUENCE</scope>
    <source>
        <strain evidence="9">CBS 101060</strain>
    </source>
</reference>
<evidence type="ECO:0000256" key="5">
    <source>
        <dbReference type="ARBA" id="ARBA00023136"/>
    </source>
</evidence>
<evidence type="ECO:0000313" key="9">
    <source>
        <dbReference type="EMBL" id="KAF2843804.1"/>
    </source>
</evidence>
<dbReference type="Proteomes" id="UP000799429">
    <property type="component" value="Unassembled WGS sequence"/>
</dbReference>
<feature type="non-terminal residue" evidence="9">
    <location>
        <position position="1"/>
    </location>
</feature>
<feature type="domain" description="Copper acquisition factor BIM1-like" evidence="8">
    <location>
        <begin position="3"/>
        <end position="149"/>
    </location>
</feature>
<evidence type="ECO:0000256" key="7">
    <source>
        <dbReference type="ARBA" id="ARBA00023288"/>
    </source>
</evidence>
<gene>
    <name evidence="9" type="ORF">M501DRAFT_921986</name>
</gene>
<evidence type="ECO:0000256" key="2">
    <source>
        <dbReference type="ARBA" id="ARBA00022475"/>
    </source>
</evidence>
<dbReference type="AlphaFoldDB" id="A0A9P4SK64"/>
<dbReference type="InterPro" id="IPR046530">
    <property type="entry name" value="BIM1-like_dom"/>
</dbReference>
<dbReference type="Pfam" id="PF20238">
    <property type="entry name" value="BIM1-like_dom"/>
    <property type="match status" value="1"/>
</dbReference>
<keyword evidence="2" id="KW-1003">Cell membrane</keyword>
<dbReference type="CDD" id="cd21176">
    <property type="entry name" value="LPMO_auxiliary-like"/>
    <property type="match status" value="1"/>
</dbReference>
<evidence type="ECO:0000313" key="10">
    <source>
        <dbReference type="Proteomes" id="UP000799429"/>
    </source>
</evidence>
<dbReference type="OrthoDB" id="2587363at2759"/>
<organism evidence="9 10">
    <name type="scientific">Patellaria atrata CBS 101060</name>
    <dbReference type="NCBI Taxonomy" id="1346257"/>
    <lineage>
        <taxon>Eukaryota</taxon>
        <taxon>Fungi</taxon>
        <taxon>Dikarya</taxon>
        <taxon>Ascomycota</taxon>
        <taxon>Pezizomycotina</taxon>
        <taxon>Dothideomycetes</taxon>
        <taxon>Dothideomycetes incertae sedis</taxon>
        <taxon>Patellariales</taxon>
        <taxon>Patellariaceae</taxon>
        <taxon>Patellaria</taxon>
    </lineage>
</organism>
<feature type="non-terminal residue" evidence="9">
    <location>
        <position position="149"/>
    </location>
</feature>
<keyword evidence="10" id="KW-1185">Reference proteome</keyword>
<keyword evidence="7" id="KW-0449">Lipoprotein</keyword>
<dbReference type="GO" id="GO:0098552">
    <property type="term" value="C:side of membrane"/>
    <property type="evidence" value="ECO:0007669"/>
    <property type="project" value="UniProtKB-KW"/>
</dbReference>
<evidence type="ECO:0000256" key="3">
    <source>
        <dbReference type="ARBA" id="ARBA00022622"/>
    </source>
</evidence>
<keyword evidence="4" id="KW-0732">Signal</keyword>
<proteinExistence type="predicted"/>
<dbReference type="PANTHER" id="PTHR34992">
    <property type="entry name" value="HYPHAL ANASTAMOSIS-7 PROTEIN"/>
    <property type="match status" value="1"/>
</dbReference>
<comment type="subcellular location">
    <subcellularLocation>
        <location evidence="1">Cell membrane</location>
        <topology evidence="1">Lipid-anchor</topology>
        <topology evidence="1">GPI-anchor</topology>
    </subcellularLocation>
</comment>
<dbReference type="GO" id="GO:0005886">
    <property type="term" value="C:plasma membrane"/>
    <property type="evidence" value="ECO:0007669"/>
    <property type="project" value="UniProtKB-SubCell"/>
</dbReference>
<keyword evidence="6" id="KW-0325">Glycoprotein</keyword>
<dbReference type="InterPro" id="IPR046936">
    <property type="entry name" value="BIM1-like"/>
</dbReference>
<dbReference type="EMBL" id="MU006089">
    <property type="protein sequence ID" value="KAF2843804.1"/>
    <property type="molecule type" value="Genomic_DNA"/>
</dbReference>
<accession>A0A9P4SK64</accession>
<evidence type="ECO:0000256" key="1">
    <source>
        <dbReference type="ARBA" id="ARBA00004609"/>
    </source>
</evidence>
<sequence>EEMGPIAFMWPEDREWSASADNTAPCGSRANVGNRTEFPLTRGAIALVAQDEAWTIQVAISYDNNPQSNDDFQTLISERIGEIDPGHVCYSVPEPSRDIVENGANATIQVRYTSDFGGEQNNETFYACSDITYVNPAQFTMQIPCFNVT</sequence>
<evidence type="ECO:0000259" key="8">
    <source>
        <dbReference type="Pfam" id="PF20238"/>
    </source>
</evidence>
<comment type="caution">
    <text evidence="9">The sequence shown here is derived from an EMBL/GenBank/DDBJ whole genome shotgun (WGS) entry which is preliminary data.</text>
</comment>
<evidence type="ECO:0000256" key="4">
    <source>
        <dbReference type="ARBA" id="ARBA00022729"/>
    </source>
</evidence>
<protein>
    <recommendedName>
        <fullName evidence="8">Copper acquisition factor BIM1-like domain-containing protein</fullName>
    </recommendedName>
</protein>
<keyword evidence="3" id="KW-0336">GPI-anchor</keyword>
<name>A0A9P4SK64_9PEZI</name>